<dbReference type="InParanoid" id="A0A1E7EY98"/>
<dbReference type="KEGG" id="fcy:FRACYDRAFT_246768"/>
<keyword evidence="3" id="KW-1185">Reference proteome</keyword>
<feature type="region of interest" description="Disordered" evidence="1">
    <location>
        <begin position="1"/>
        <end position="27"/>
    </location>
</feature>
<name>A0A1E7EY98_9STRA</name>
<dbReference type="EMBL" id="KV784370">
    <property type="protein sequence ID" value="OEU10892.1"/>
    <property type="molecule type" value="Genomic_DNA"/>
</dbReference>
<reference evidence="2 3" key="1">
    <citation type="submission" date="2016-09" db="EMBL/GenBank/DDBJ databases">
        <title>Extensive genetic diversity and differential bi-allelic expression allows diatom success in the polar Southern Ocean.</title>
        <authorList>
            <consortium name="DOE Joint Genome Institute"/>
            <person name="Mock T."/>
            <person name="Otillar R.P."/>
            <person name="Strauss J."/>
            <person name="Dupont C."/>
            <person name="Frickenhaus S."/>
            <person name="Maumus F."/>
            <person name="Mcmullan M."/>
            <person name="Sanges R."/>
            <person name="Schmutz J."/>
            <person name="Toseland A."/>
            <person name="Valas R."/>
            <person name="Veluchamy A."/>
            <person name="Ward B.J."/>
            <person name="Allen A."/>
            <person name="Barry K."/>
            <person name="Falciatore A."/>
            <person name="Ferrante M."/>
            <person name="Fortunato A.E."/>
            <person name="Gloeckner G."/>
            <person name="Gruber A."/>
            <person name="Hipkin R."/>
            <person name="Janech M."/>
            <person name="Kroth P."/>
            <person name="Leese F."/>
            <person name="Lindquist E."/>
            <person name="Lyon B.R."/>
            <person name="Martin J."/>
            <person name="Mayer C."/>
            <person name="Parker M."/>
            <person name="Quesneville H."/>
            <person name="Raymond J."/>
            <person name="Uhlig C."/>
            <person name="Valentin K.U."/>
            <person name="Worden A.Z."/>
            <person name="Armbrust E.V."/>
            <person name="Bowler C."/>
            <person name="Green B."/>
            <person name="Moulton V."/>
            <person name="Van Oosterhout C."/>
            <person name="Grigoriev I."/>
        </authorList>
    </citation>
    <scope>NUCLEOTIDE SEQUENCE [LARGE SCALE GENOMIC DNA]</scope>
    <source>
        <strain evidence="2 3">CCMP1102</strain>
    </source>
</reference>
<gene>
    <name evidence="2" type="ORF">FRACYDRAFT_246768</name>
</gene>
<proteinExistence type="predicted"/>
<evidence type="ECO:0000313" key="2">
    <source>
        <dbReference type="EMBL" id="OEU10892.1"/>
    </source>
</evidence>
<evidence type="ECO:0000256" key="1">
    <source>
        <dbReference type="SAM" id="MobiDB-lite"/>
    </source>
</evidence>
<accession>A0A1E7EY98</accession>
<sequence length="223" mass="25754">MRAKSFEKELERNKRQRQIEKVNPTPESIADNKNIKVCLALGHGNPAFIQHVLNQPENVDKCLDEVETSVHALLYKDPIDYIGEHLWEAYIYKTILKSDDEYIKLYGVDVDELKKQRKEAFLASDNGYNNDEAVCNAVIKSSFAYVNAVESNDGSWTIFKEKKKCSMTISQQAQIIEQEQELQEVSKSITIIKKRNNNVFNELITYYNGGSDLRQQKTNEYFS</sequence>
<evidence type="ECO:0000313" key="3">
    <source>
        <dbReference type="Proteomes" id="UP000095751"/>
    </source>
</evidence>
<dbReference type="AlphaFoldDB" id="A0A1E7EY98"/>
<feature type="compositionally biased region" description="Basic and acidic residues" evidence="1">
    <location>
        <begin position="1"/>
        <end position="20"/>
    </location>
</feature>
<dbReference type="Proteomes" id="UP000095751">
    <property type="component" value="Unassembled WGS sequence"/>
</dbReference>
<protein>
    <submittedName>
        <fullName evidence="2">Uncharacterized protein</fullName>
    </submittedName>
</protein>
<organism evidence="2 3">
    <name type="scientific">Fragilariopsis cylindrus CCMP1102</name>
    <dbReference type="NCBI Taxonomy" id="635003"/>
    <lineage>
        <taxon>Eukaryota</taxon>
        <taxon>Sar</taxon>
        <taxon>Stramenopiles</taxon>
        <taxon>Ochrophyta</taxon>
        <taxon>Bacillariophyta</taxon>
        <taxon>Bacillariophyceae</taxon>
        <taxon>Bacillariophycidae</taxon>
        <taxon>Bacillariales</taxon>
        <taxon>Bacillariaceae</taxon>
        <taxon>Fragilariopsis</taxon>
    </lineage>
</organism>